<evidence type="ECO:0000313" key="1">
    <source>
        <dbReference type="EMBL" id="ADV47042.1"/>
    </source>
</evidence>
<reference evidence="1 2" key="1">
    <citation type="journal article" date="2011" name="Stand. Genomic Sci.">
        <title>Complete genome sequence of Nitratifractor salsuginis type strain (E9I37-1).</title>
        <authorList>
            <person name="Anderson I."/>
            <person name="Sikorski J."/>
            <person name="Zeytun A."/>
            <person name="Nolan M."/>
            <person name="Lapidus A."/>
            <person name="Lucas S."/>
            <person name="Hammon N."/>
            <person name="Deshpande S."/>
            <person name="Cheng J.F."/>
            <person name="Tapia R."/>
            <person name="Han C."/>
            <person name="Goodwin L."/>
            <person name="Pitluck S."/>
            <person name="Liolios K."/>
            <person name="Pagani I."/>
            <person name="Ivanova N."/>
            <person name="Huntemann M."/>
            <person name="Mavromatis K."/>
            <person name="Ovchinikova G."/>
            <person name="Pati A."/>
            <person name="Chen A."/>
            <person name="Palaniappan K."/>
            <person name="Land M."/>
            <person name="Hauser L."/>
            <person name="Brambilla E.M."/>
            <person name="Ngatchou-Djao O.D."/>
            <person name="Rohde M."/>
            <person name="Tindall B.J."/>
            <person name="Goker M."/>
            <person name="Detter J.C."/>
            <person name="Woyke T."/>
            <person name="Bristow J."/>
            <person name="Eisen J.A."/>
            <person name="Markowitz V."/>
            <person name="Hugenholtz P."/>
            <person name="Klenk H.P."/>
            <person name="Kyrpides N.C."/>
        </authorList>
    </citation>
    <scope>NUCLEOTIDE SEQUENCE [LARGE SCALE GENOMIC DNA]</scope>
    <source>
        <strain evidence="2">DSM 16511 / JCM 12458 / E9I37-1</strain>
    </source>
</reference>
<reference evidence="2" key="2">
    <citation type="submission" date="2011-01" db="EMBL/GenBank/DDBJ databases">
        <title>The complete genome of Nitratifractor salsuginis DSM 16511.</title>
        <authorList>
            <consortium name="US DOE Joint Genome Institute (JGI-PGF)"/>
            <person name="Lucas S."/>
            <person name="Copeland A."/>
            <person name="Lapidus A."/>
            <person name="Bruce D."/>
            <person name="Goodwin L."/>
            <person name="Pitluck S."/>
            <person name="Kyrpides N."/>
            <person name="Mavromatis K."/>
            <person name="Ivanova N."/>
            <person name="Mikhailova N."/>
            <person name="Zeytun A."/>
            <person name="Detter J.C."/>
            <person name="Tapia R."/>
            <person name="Han C."/>
            <person name="Land M."/>
            <person name="Hauser L."/>
            <person name="Markowitz V."/>
            <person name="Cheng J.-F."/>
            <person name="Hugenholtz P."/>
            <person name="Woyke T."/>
            <person name="Wu D."/>
            <person name="Tindall B."/>
            <person name="Schuetze A."/>
            <person name="Brambilla E."/>
            <person name="Klenk H.-P."/>
            <person name="Eisen J.A."/>
        </authorList>
    </citation>
    <scope>NUCLEOTIDE SEQUENCE [LARGE SCALE GENOMIC DNA]</scope>
    <source>
        <strain evidence="2">DSM 16511 / JCM 12458 / E9I37-1</strain>
    </source>
</reference>
<sequence>MRHKYRAKKITIDGYTFDSRAEGRRYQELRLLERAGKIQDLQLQPVFYLAERYKIATNTTKNGKSTVGGLKYTADFQYVQDGRMVVEDVKGMVTTDYNMRKKLFMAKMAGKVDVFREVRGHTVNEWYLDTVEAV</sequence>
<dbReference type="EMBL" id="CP002452">
    <property type="protein sequence ID" value="ADV47042.1"/>
    <property type="molecule type" value="Genomic_DNA"/>
</dbReference>
<dbReference type="RefSeq" id="WP_013554727.1">
    <property type="nucleotide sequence ID" value="NC_014935.1"/>
</dbReference>
<proteinExistence type="predicted"/>
<dbReference type="STRING" id="749222.Nitsa_1797"/>
<gene>
    <name evidence="1" type="ordered locus">Nitsa_1797</name>
</gene>
<evidence type="ECO:0000313" key="2">
    <source>
        <dbReference type="Proteomes" id="UP000008633"/>
    </source>
</evidence>
<dbReference type="AlphaFoldDB" id="E6X1Q1"/>
<keyword evidence="2" id="KW-1185">Reference proteome</keyword>
<evidence type="ECO:0008006" key="3">
    <source>
        <dbReference type="Google" id="ProtNLM"/>
    </source>
</evidence>
<dbReference type="Pfam" id="PF06356">
    <property type="entry name" value="DUF1064"/>
    <property type="match status" value="1"/>
</dbReference>
<dbReference type="Proteomes" id="UP000008633">
    <property type="component" value="Chromosome"/>
</dbReference>
<dbReference type="eggNOG" id="ENOG50320MT">
    <property type="taxonomic scope" value="Bacteria"/>
</dbReference>
<dbReference type="InterPro" id="IPR009414">
    <property type="entry name" value="DUF1064"/>
</dbReference>
<accession>E6X1Q1</accession>
<protein>
    <recommendedName>
        <fullName evidence="3">DUF1064 domain-containing protein</fullName>
    </recommendedName>
</protein>
<dbReference type="HOGENOM" id="CLU_129139_2_1_7"/>
<organism evidence="1 2">
    <name type="scientific">Nitratifractor salsuginis (strain DSM 16511 / JCM 12458 / E9I37-1)</name>
    <dbReference type="NCBI Taxonomy" id="749222"/>
    <lineage>
        <taxon>Bacteria</taxon>
        <taxon>Pseudomonadati</taxon>
        <taxon>Campylobacterota</taxon>
        <taxon>Epsilonproteobacteria</taxon>
        <taxon>Campylobacterales</taxon>
        <taxon>Sulfurovaceae</taxon>
        <taxon>Nitratifractor</taxon>
    </lineage>
</organism>
<dbReference type="KEGG" id="nsa:Nitsa_1797"/>
<name>E6X1Q1_NITSE</name>
<dbReference type="OrthoDB" id="5363620at2"/>